<dbReference type="EnsemblPlants" id="AVESA.00010b.r2.7CG0714940.1">
    <property type="protein sequence ID" value="AVESA.00010b.r2.7CG0714940.1.CDS"/>
    <property type="gene ID" value="AVESA.00010b.r2.7CG0714940"/>
</dbReference>
<keyword evidence="2" id="KW-1185">Reference proteome</keyword>
<organism evidence="1 2">
    <name type="scientific">Avena sativa</name>
    <name type="common">Oat</name>
    <dbReference type="NCBI Taxonomy" id="4498"/>
    <lineage>
        <taxon>Eukaryota</taxon>
        <taxon>Viridiplantae</taxon>
        <taxon>Streptophyta</taxon>
        <taxon>Embryophyta</taxon>
        <taxon>Tracheophyta</taxon>
        <taxon>Spermatophyta</taxon>
        <taxon>Magnoliopsida</taxon>
        <taxon>Liliopsida</taxon>
        <taxon>Poales</taxon>
        <taxon>Poaceae</taxon>
        <taxon>BOP clade</taxon>
        <taxon>Pooideae</taxon>
        <taxon>Poodae</taxon>
        <taxon>Poeae</taxon>
        <taxon>Poeae Chloroplast Group 1 (Aveneae type)</taxon>
        <taxon>Aveninae</taxon>
        <taxon>Avena</taxon>
    </lineage>
</organism>
<dbReference type="Proteomes" id="UP001732700">
    <property type="component" value="Chromosome 7C"/>
</dbReference>
<proteinExistence type="predicted"/>
<name>A0ACD6AAN3_AVESA</name>
<evidence type="ECO:0000313" key="2">
    <source>
        <dbReference type="Proteomes" id="UP001732700"/>
    </source>
</evidence>
<protein>
    <submittedName>
        <fullName evidence="1">Uncharacterized protein</fullName>
    </submittedName>
</protein>
<accession>A0ACD6AAN3</accession>
<reference evidence="1" key="2">
    <citation type="submission" date="2025-09" db="UniProtKB">
        <authorList>
            <consortium name="EnsemblPlants"/>
        </authorList>
    </citation>
    <scope>IDENTIFICATION</scope>
</reference>
<evidence type="ECO:0000313" key="1">
    <source>
        <dbReference type="EnsemblPlants" id="AVESA.00010b.r2.7CG0714940.1.CDS"/>
    </source>
</evidence>
<reference evidence="1" key="1">
    <citation type="submission" date="2021-05" db="EMBL/GenBank/DDBJ databases">
        <authorList>
            <person name="Scholz U."/>
            <person name="Mascher M."/>
            <person name="Fiebig A."/>
        </authorList>
    </citation>
    <scope>NUCLEOTIDE SEQUENCE [LARGE SCALE GENOMIC DNA]</scope>
</reference>
<sequence>MARVRVRLPNRPATATPSDSEDQTEELLLPVGAEAELRIDDPGLLGSFYEVTVTGHLASCGRYRVLYSTLVADNGGPLEETAAAADVRPRPPPSARREFALHEAVEAFHNDGWWAGVVSAVPPPGRPRVYEVVFPTSRERMDFHDTDLRPHRVFKAGRWIPAAEAEDGSPLFREGDQIEVSRSAKSFGESWSPASVLKVFGATNLLVKYTHVGEDEEAATEIIDSQYIRPARTDTRMDSKYRISRSSHVEVMHEGSWWPGVIQEVLGSGSGKKYAVKLKSFETDMDDVECLDTLIVGNTRLRQHFDWDGERWVRRLTEEFFNGTKLTSRKRPSSYALSSYKEVSESTDKNGSCRGKKLKSADVVSEPTSPLLYVCFDKYEIMHKSSSYPEETMKQGNEVVALGSPLLPSMEGFAHLSDCSLAQSILLEQASSQNIITTSAPGPQSPQLQASMLGTFGQPRLLLEGPLLEMQSLNPHTPKKGIDDESIEEARNIVSMSEDVTKPKNGVDDVELRYNLTAGHGMISEIDEVVNSVDLTTTTPKDIGGSQHGGGSGVDDGVSESAAVDHLPFVKSFPLWSRIEAMEVFRKGPQQRPHLNQLQPLNPELREGMAFGLMLCFANVAESINMLDVEDDNEVGVLEEKMQVLPLLEANGFEVGALQSRLQTLLQRKNSRRAERHYDAMKALGEKISLKETEDREVGVRIRVLALAARDLEIYARLMRGVMRSAVGRKVKNAVEMARLKAEAKELERSAELEFGGNMDALYR</sequence>